<dbReference type="SMART" id="SM00154">
    <property type="entry name" value="ZnF_AN1"/>
    <property type="match status" value="2"/>
</dbReference>
<name>A0AA35YZS0_LACSI</name>
<dbReference type="Pfam" id="PF01428">
    <property type="entry name" value="zf-AN1"/>
    <property type="match status" value="2"/>
</dbReference>
<evidence type="ECO:0000256" key="7">
    <source>
        <dbReference type="SAM" id="MobiDB-lite"/>
    </source>
</evidence>
<evidence type="ECO:0000256" key="3">
    <source>
        <dbReference type="ARBA" id="ARBA00022737"/>
    </source>
</evidence>
<dbReference type="GO" id="GO:0008270">
    <property type="term" value="F:zinc ion binding"/>
    <property type="evidence" value="ECO:0007669"/>
    <property type="project" value="UniProtKB-KW"/>
</dbReference>
<comment type="function">
    <text evidence="1">May be involved in environmental stress response.</text>
</comment>
<dbReference type="InterPro" id="IPR000058">
    <property type="entry name" value="Znf_AN1"/>
</dbReference>
<dbReference type="Gene3D" id="4.10.1110.10">
    <property type="entry name" value="AN1-like Zinc finger"/>
    <property type="match status" value="2"/>
</dbReference>
<dbReference type="FunFam" id="4.10.1110.10:FF:000003">
    <property type="entry name" value="AN1-type zinc finger protein 2B isoform X1"/>
    <property type="match status" value="1"/>
</dbReference>
<proteinExistence type="predicted"/>
<evidence type="ECO:0000256" key="5">
    <source>
        <dbReference type="ARBA" id="ARBA00022833"/>
    </source>
</evidence>
<evidence type="ECO:0000256" key="1">
    <source>
        <dbReference type="ARBA" id="ARBA00003732"/>
    </source>
</evidence>
<keyword evidence="3" id="KW-0677">Repeat</keyword>
<dbReference type="Proteomes" id="UP001177003">
    <property type="component" value="Chromosome 4"/>
</dbReference>
<dbReference type="SUPFAM" id="SSF118310">
    <property type="entry name" value="AN1-like Zinc finger"/>
    <property type="match status" value="2"/>
</dbReference>
<sequence length="241" mass="26482">MAYAPSQNQSYIYSPQKSPMHKQNHNLSISLSSTIKLFLRSREYHNTMAGTEAFPDLGKHCQLPDCNQLDFLPFKCDGCEKVFCVEHRSYKSHECSNSDYNSRKVLVCETCSMSMEIPLSRKGGEDENVLILEKHRKSGDCDAKKKKKPTCGVRRCKEILTFSNTSTCRSCDVKFCLKHRFQSDHACKSHNSPAAAAAAGGGGGARPFLVALASRMGKDCTKKTGGSSSSASTPSTSVKAY</sequence>
<dbReference type="AlphaFoldDB" id="A0AA35YZS0"/>
<dbReference type="PROSITE" id="PS51039">
    <property type="entry name" value="ZF_AN1"/>
    <property type="match status" value="2"/>
</dbReference>
<evidence type="ECO:0000256" key="2">
    <source>
        <dbReference type="ARBA" id="ARBA00022723"/>
    </source>
</evidence>
<evidence type="ECO:0000256" key="4">
    <source>
        <dbReference type="ARBA" id="ARBA00022771"/>
    </source>
</evidence>
<keyword evidence="5" id="KW-0862">Zinc</keyword>
<feature type="region of interest" description="Disordered" evidence="7">
    <location>
        <begin position="1"/>
        <end position="20"/>
    </location>
</feature>
<evidence type="ECO:0000313" key="10">
    <source>
        <dbReference type="Proteomes" id="UP001177003"/>
    </source>
</evidence>
<feature type="region of interest" description="Disordered" evidence="7">
    <location>
        <begin position="219"/>
        <end position="241"/>
    </location>
</feature>
<keyword evidence="4 6" id="KW-0863">Zinc-finger</keyword>
<feature type="domain" description="AN1-type" evidence="8">
    <location>
        <begin position="55"/>
        <end position="103"/>
    </location>
</feature>
<dbReference type="InterPro" id="IPR035896">
    <property type="entry name" value="AN1-like_Znf"/>
</dbReference>
<keyword evidence="2" id="KW-0479">Metal-binding</keyword>
<keyword evidence="10" id="KW-1185">Reference proteome</keyword>
<evidence type="ECO:0000313" key="9">
    <source>
        <dbReference type="EMBL" id="CAI9283268.1"/>
    </source>
</evidence>
<evidence type="ECO:0000256" key="6">
    <source>
        <dbReference type="PROSITE-ProRule" id="PRU00449"/>
    </source>
</evidence>
<feature type="domain" description="AN1-type" evidence="8">
    <location>
        <begin position="145"/>
        <end position="195"/>
    </location>
</feature>
<feature type="compositionally biased region" description="Polar residues" evidence="7">
    <location>
        <begin position="1"/>
        <end position="17"/>
    </location>
</feature>
<evidence type="ECO:0000259" key="8">
    <source>
        <dbReference type="PROSITE" id="PS51039"/>
    </source>
</evidence>
<feature type="compositionally biased region" description="Low complexity" evidence="7">
    <location>
        <begin position="223"/>
        <end position="241"/>
    </location>
</feature>
<dbReference type="PANTHER" id="PTHR14677">
    <property type="entry name" value="ARSENITE INDUCUBLE RNA ASSOCIATED PROTEIN AIP-1-RELATED"/>
    <property type="match status" value="1"/>
</dbReference>
<accession>A0AA35YZS0</accession>
<protein>
    <recommendedName>
        <fullName evidence="8">AN1-type domain-containing protein</fullName>
    </recommendedName>
</protein>
<organism evidence="9 10">
    <name type="scientific">Lactuca saligna</name>
    <name type="common">Willowleaf lettuce</name>
    <dbReference type="NCBI Taxonomy" id="75948"/>
    <lineage>
        <taxon>Eukaryota</taxon>
        <taxon>Viridiplantae</taxon>
        <taxon>Streptophyta</taxon>
        <taxon>Embryophyta</taxon>
        <taxon>Tracheophyta</taxon>
        <taxon>Spermatophyta</taxon>
        <taxon>Magnoliopsida</taxon>
        <taxon>eudicotyledons</taxon>
        <taxon>Gunneridae</taxon>
        <taxon>Pentapetalae</taxon>
        <taxon>asterids</taxon>
        <taxon>campanulids</taxon>
        <taxon>Asterales</taxon>
        <taxon>Asteraceae</taxon>
        <taxon>Cichorioideae</taxon>
        <taxon>Cichorieae</taxon>
        <taxon>Lactucinae</taxon>
        <taxon>Lactuca</taxon>
    </lineage>
</organism>
<reference evidence="9" key="1">
    <citation type="submission" date="2023-04" db="EMBL/GenBank/DDBJ databases">
        <authorList>
            <person name="Vijverberg K."/>
            <person name="Xiong W."/>
            <person name="Schranz E."/>
        </authorList>
    </citation>
    <scope>NUCLEOTIDE SEQUENCE</scope>
</reference>
<dbReference type="GO" id="GO:0005737">
    <property type="term" value="C:cytoplasm"/>
    <property type="evidence" value="ECO:0007669"/>
    <property type="project" value="TreeGrafter"/>
</dbReference>
<dbReference type="PANTHER" id="PTHR14677:SF20">
    <property type="entry name" value="ZINC FINGER AN1-TYPE CONTAINING 2A-RELATED"/>
    <property type="match status" value="1"/>
</dbReference>
<gene>
    <name evidence="9" type="ORF">LSALG_LOCUS22871</name>
</gene>
<dbReference type="EMBL" id="OX465080">
    <property type="protein sequence ID" value="CAI9283268.1"/>
    <property type="molecule type" value="Genomic_DNA"/>
</dbReference>